<keyword evidence="2" id="KW-1003">Cell membrane</keyword>
<feature type="transmembrane region" description="Helical" evidence="8">
    <location>
        <begin position="856"/>
        <end position="879"/>
    </location>
</feature>
<feature type="transmembrane region" description="Helical" evidence="8">
    <location>
        <begin position="458"/>
        <end position="485"/>
    </location>
</feature>
<evidence type="ECO:0000259" key="9">
    <source>
        <dbReference type="Pfam" id="PF02687"/>
    </source>
</evidence>
<organism evidence="10 11">
    <name type="scientific">Streptosporangium roseum (strain ATCC 12428 / DSM 43021 / JCM 3005 / KCTC 9067 / NCIMB 10171 / NRRL 2505 / NI 9100)</name>
    <dbReference type="NCBI Taxonomy" id="479432"/>
    <lineage>
        <taxon>Bacteria</taxon>
        <taxon>Bacillati</taxon>
        <taxon>Actinomycetota</taxon>
        <taxon>Actinomycetes</taxon>
        <taxon>Streptosporangiales</taxon>
        <taxon>Streptosporangiaceae</taxon>
        <taxon>Streptosporangium</taxon>
    </lineage>
</organism>
<keyword evidence="5 8" id="KW-0472">Membrane</keyword>
<evidence type="ECO:0000313" key="11">
    <source>
        <dbReference type="Proteomes" id="UP000002029"/>
    </source>
</evidence>
<dbReference type="PANTHER" id="PTHR30572:SF4">
    <property type="entry name" value="ABC TRANSPORTER PERMEASE YTRF"/>
    <property type="match status" value="1"/>
</dbReference>
<dbReference type="EMBL" id="CP001814">
    <property type="protein sequence ID" value="ACZ90704.1"/>
    <property type="molecule type" value="Genomic_DNA"/>
</dbReference>
<evidence type="ECO:0000256" key="7">
    <source>
        <dbReference type="SAM" id="MobiDB-lite"/>
    </source>
</evidence>
<keyword evidence="4 8" id="KW-1133">Transmembrane helix</keyword>
<reference evidence="10 11" key="1">
    <citation type="journal article" date="2010" name="Stand. Genomic Sci.">
        <title>Complete genome sequence of Streptosporangium roseum type strain (NI 9100).</title>
        <authorList>
            <person name="Nolan M."/>
            <person name="Sikorski J."/>
            <person name="Jando M."/>
            <person name="Lucas S."/>
            <person name="Lapidus A."/>
            <person name="Glavina Del Rio T."/>
            <person name="Chen F."/>
            <person name="Tice H."/>
            <person name="Pitluck S."/>
            <person name="Cheng J.F."/>
            <person name="Chertkov O."/>
            <person name="Sims D."/>
            <person name="Meincke L."/>
            <person name="Brettin T."/>
            <person name="Han C."/>
            <person name="Detter J.C."/>
            <person name="Bruce D."/>
            <person name="Goodwin L."/>
            <person name="Land M."/>
            <person name="Hauser L."/>
            <person name="Chang Y.J."/>
            <person name="Jeffries C.D."/>
            <person name="Ivanova N."/>
            <person name="Mavromatis K."/>
            <person name="Mikhailova N."/>
            <person name="Chen A."/>
            <person name="Palaniappan K."/>
            <person name="Chain P."/>
            <person name="Rohde M."/>
            <person name="Goker M."/>
            <person name="Bristow J."/>
            <person name="Eisen J.A."/>
            <person name="Markowitz V."/>
            <person name="Hugenholtz P."/>
            <person name="Kyrpides N.C."/>
            <person name="Klenk H.P."/>
        </authorList>
    </citation>
    <scope>NUCLEOTIDE SEQUENCE [LARGE SCALE GENOMIC DNA]</scope>
    <source>
        <strain evidence="11">ATCC 12428 / DSM 43021 / JCM 3005 / NI 9100</strain>
    </source>
</reference>
<name>D2AVQ8_STRRD</name>
<comment type="similarity">
    <text evidence="6">Belongs to the ABC-4 integral membrane protein family.</text>
</comment>
<sequence>MSFDPVVRLAGAGRVHGDGPRAARSPLAALLAALRISRRDALRSRGRSALIVAMVGLPVLVITVTLTFAETADITPREGLTAQIGAADLRIWTLGGQRFPARDAGGEISWTEVPSSPAEIVSLLDHGARVIPANDGSVDFRGEDGYDHVAAHELDLRDPLTAGMYRLLRGRLPAAPGEIAVTPGTEERGAPLGTTPAVGPKKTPKRVVGVVEHPHRTRSAEIVGLPGTLLLDGRDGQGTGWLADTSQPITREDIRRLNAAGLGVRAPVVPEGSDGSNDCCWIVSPYDVEQLMAIGLAVVMSVLEVVLLAGPAFAVGLRRRRRELALIAAQGGAPGHLRMIVLADGVVLGGGAALLGLILGVGLGALAALLEAGRLIGGLGPLDIPWHPILTVTLLGAVSGITAAVVPAVQAARQDVAAVLGGRRSQARDRAGRPVLGLVLLVVGAAAAVFAVRFHPVWVLAAAVLAQLGLVALAPALVRIAASLATRLPLPVRLAARDASRHRGRTASAVAAVMTAAAAFTAMAVMTNSNFAVSRDSFQAALPEGIMRISGPDRDDARWTGIKAVAERMFPETPLIEAAEPLDITGTSIELAPLHFSDGGPYAGRSYSGGLPVGGRQLLELVQGRRDPVAAAALDAGKAVAFDPRLVRDGRMRLHVMAFTSEEYEVPDDLTVPAVVAEAADPQYAVGVLPASALHAIGLKTKADTLYIDPAGHLLDREREGKLERELAAAAGGSVDVFVQGGLGQGVLPQLALFLAAASVLVLGGTFAATGLAAADLRPDLATMAAVGAPPGTRRLVVAGQAGFIAGLGALVGALAGIATGIAAIWPVLGQARNVGGPTTPGGLPPFPGRAPTIEIPWLFLVALVVGLPVLAALLAGAFTRTRTTLTRRTG</sequence>
<evidence type="ECO:0000256" key="3">
    <source>
        <dbReference type="ARBA" id="ARBA00022692"/>
    </source>
</evidence>
<dbReference type="PANTHER" id="PTHR30572">
    <property type="entry name" value="MEMBRANE COMPONENT OF TRANSPORTER-RELATED"/>
    <property type="match status" value="1"/>
</dbReference>
<dbReference type="STRING" id="479432.Sros_8049"/>
<feature type="transmembrane region" description="Helical" evidence="8">
    <location>
        <begin position="346"/>
        <end position="369"/>
    </location>
</feature>
<feature type="transmembrane region" description="Helical" evidence="8">
    <location>
        <begin position="48"/>
        <end position="69"/>
    </location>
</feature>
<keyword evidence="3 8" id="KW-0812">Transmembrane</keyword>
<accession>D2AVQ8</accession>
<dbReference type="KEGG" id="sro:Sros_8049"/>
<dbReference type="AlphaFoldDB" id="D2AVQ8"/>
<feature type="transmembrane region" description="Helical" evidence="8">
    <location>
        <begin position="506"/>
        <end position="526"/>
    </location>
</feature>
<proteinExistence type="inferred from homology"/>
<feature type="transmembrane region" description="Helical" evidence="8">
    <location>
        <begin position="389"/>
        <end position="412"/>
    </location>
</feature>
<evidence type="ECO:0000256" key="5">
    <source>
        <dbReference type="ARBA" id="ARBA00023136"/>
    </source>
</evidence>
<evidence type="ECO:0000256" key="4">
    <source>
        <dbReference type="ARBA" id="ARBA00022989"/>
    </source>
</evidence>
<evidence type="ECO:0000313" key="10">
    <source>
        <dbReference type="EMBL" id="ACZ90704.1"/>
    </source>
</evidence>
<feature type="transmembrane region" description="Helical" evidence="8">
    <location>
        <begin position="433"/>
        <end position="452"/>
    </location>
</feature>
<dbReference type="HOGENOM" id="CLU_013247_0_0_11"/>
<feature type="transmembrane region" description="Helical" evidence="8">
    <location>
        <begin position="796"/>
        <end position="829"/>
    </location>
</feature>
<dbReference type="Proteomes" id="UP000002029">
    <property type="component" value="Chromosome"/>
</dbReference>
<evidence type="ECO:0000256" key="6">
    <source>
        <dbReference type="ARBA" id="ARBA00038076"/>
    </source>
</evidence>
<evidence type="ECO:0000256" key="1">
    <source>
        <dbReference type="ARBA" id="ARBA00004651"/>
    </source>
</evidence>
<comment type="subcellular location">
    <subcellularLocation>
        <location evidence="1">Cell membrane</location>
        <topology evidence="1">Multi-pass membrane protein</topology>
    </subcellularLocation>
</comment>
<dbReference type="GO" id="GO:0005886">
    <property type="term" value="C:plasma membrane"/>
    <property type="evidence" value="ECO:0007669"/>
    <property type="project" value="UniProtKB-SubCell"/>
</dbReference>
<feature type="transmembrane region" description="Helical" evidence="8">
    <location>
        <begin position="751"/>
        <end position="775"/>
    </location>
</feature>
<dbReference type="GO" id="GO:0022857">
    <property type="term" value="F:transmembrane transporter activity"/>
    <property type="evidence" value="ECO:0007669"/>
    <property type="project" value="TreeGrafter"/>
</dbReference>
<feature type="region of interest" description="Disordered" evidence="7">
    <location>
        <begin position="181"/>
        <end position="205"/>
    </location>
</feature>
<dbReference type="InterPro" id="IPR003838">
    <property type="entry name" value="ABC3_permease_C"/>
</dbReference>
<evidence type="ECO:0000256" key="8">
    <source>
        <dbReference type="SAM" id="Phobius"/>
    </source>
</evidence>
<dbReference type="eggNOG" id="COG0577">
    <property type="taxonomic scope" value="Bacteria"/>
</dbReference>
<feature type="transmembrane region" description="Helical" evidence="8">
    <location>
        <begin position="291"/>
        <end position="317"/>
    </location>
</feature>
<feature type="domain" description="ABC3 transporter permease C-terminal" evidence="9">
    <location>
        <begin position="298"/>
        <end position="415"/>
    </location>
</feature>
<gene>
    <name evidence="10" type="ordered locus">Sros_8049</name>
</gene>
<dbReference type="InterPro" id="IPR050250">
    <property type="entry name" value="Macrolide_Exporter_MacB"/>
</dbReference>
<keyword evidence="11" id="KW-1185">Reference proteome</keyword>
<dbReference type="Pfam" id="PF02687">
    <property type="entry name" value="FtsX"/>
    <property type="match status" value="1"/>
</dbReference>
<protein>
    <recommendedName>
        <fullName evidence="9">ABC3 transporter permease C-terminal domain-containing protein</fullName>
    </recommendedName>
</protein>
<evidence type="ECO:0000256" key="2">
    <source>
        <dbReference type="ARBA" id="ARBA00022475"/>
    </source>
</evidence>
<dbReference type="RefSeq" id="WP_012894434.1">
    <property type="nucleotide sequence ID" value="NC_013595.1"/>
</dbReference>